<evidence type="ECO:0000256" key="3">
    <source>
        <dbReference type="ARBA" id="ARBA00002728"/>
    </source>
</evidence>
<evidence type="ECO:0000256" key="19">
    <source>
        <dbReference type="PIRSR" id="PIRSR000732-2"/>
    </source>
</evidence>
<dbReference type="InterPro" id="IPR008731">
    <property type="entry name" value="PTS_EIN"/>
</dbReference>
<dbReference type="PANTHER" id="PTHR46244">
    <property type="entry name" value="PHOSPHOENOLPYRUVATE-PROTEIN PHOSPHOTRANSFERASE"/>
    <property type="match status" value="1"/>
</dbReference>
<feature type="active site" description="Proton donor" evidence="18">
    <location>
        <position position="496"/>
    </location>
</feature>
<comment type="cofactor">
    <cofactor evidence="2 17 20">
        <name>Mg(2+)</name>
        <dbReference type="ChEBI" id="CHEBI:18420"/>
    </cofactor>
</comment>
<dbReference type="PRINTS" id="PR01736">
    <property type="entry name" value="PHPHTRNFRASE"/>
</dbReference>
<evidence type="ECO:0000256" key="21">
    <source>
        <dbReference type="SAM" id="Coils"/>
    </source>
</evidence>
<keyword evidence="9 17" id="KW-0963">Cytoplasm</keyword>
<evidence type="ECO:0000256" key="13">
    <source>
        <dbReference type="ARBA" id="ARBA00022723"/>
    </source>
</evidence>
<evidence type="ECO:0000256" key="16">
    <source>
        <dbReference type="ARBA" id="ARBA00033235"/>
    </source>
</evidence>
<evidence type="ECO:0000256" key="11">
    <source>
        <dbReference type="ARBA" id="ARBA00022679"/>
    </source>
</evidence>
<evidence type="ECO:0000256" key="7">
    <source>
        <dbReference type="ARBA" id="ARBA00016544"/>
    </source>
</evidence>
<dbReference type="EMBL" id="JAAGPU010000016">
    <property type="protein sequence ID" value="NEU05140.1"/>
    <property type="molecule type" value="Genomic_DNA"/>
</dbReference>
<dbReference type="InterPro" id="IPR050499">
    <property type="entry name" value="PEP-utilizing_PTS_enzyme"/>
</dbReference>
<dbReference type="PIRSF" id="PIRSF000732">
    <property type="entry name" value="PTS_enzyme_I"/>
    <property type="match status" value="1"/>
</dbReference>
<evidence type="ECO:0000256" key="6">
    <source>
        <dbReference type="ARBA" id="ARBA00012232"/>
    </source>
</evidence>
<dbReference type="Proteomes" id="UP000481872">
    <property type="component" value="Unassembled WGS sequence"/>
</dbReference>
<dbReference type="InterPro" id="IPR040442">
    <property type="entry name" value="Pyrv_kinase-like_dom_sf"/>
</dbReference>
<dbReference type="RefSeq" id="WP_199870029.1">
    <property type="nucleotide sequence ID" value="NZ_JAAGPU010000016.1"/>
</dbReference>
<feature type="domain" description="Phosphotransferase system enzyme I N-terminal" evidence="24">
    <location>
        <begin position="2"/>
        <end position="120"/>
    </location>
</feature>
<sequence length="568" mass="65342">MEGIGVSNGIEISKVLIKDVKEEIPRYSIEDISAEILRFKSAVEDSIKDIENLILNEKLAKEEMEIFDAHICMLKDEEFLRFVEEKIKTDKINSEWALEKGKQFFVELFNSFDNEYFKERSIDLIDIINRATNKLLKKEELNYEKIEGKFVLVAHDLTPSETVKIDKNKIIGFITEIGGKTSHVAIVARMLGIPAIVGAKNILSMVDNQSIIAMDGGNGQFIINPTQYDIESFNEKKKIMQIEENLDKDFLDKIPLSKDMKRFQVACNLQVPTQLDEIVKNNGEGIGLLRSEFIYMDRKNAPTEDIQFEIYKDIAVQMKEKPVIIRTLDVGGDKEISYLNIPKEENPFLGLRATRYCLKEKKFFKTQLRAILRASNFGKVKIMFPMISSLKEIREAKNLLQECKKELDYEKIKYDEDIEIGIMIEVPSAAIISDILAKEVDFFSIGTNDLIQYTVAVDRLNNNVSDLYSNYNLAVLRLIKMVIENGHKNGIYVGMCGEAARDVNLIPIFMAMGLDEFSVNPSYVCRVKRYMSRYDIYQCEKLCKKVLSLETDEEIEIILEEFENQNKK</sequence>
<name>A0A6M0H2Z3_9CLOT</name>
<feature type="coiled-coil region" evidence="21">
    <location>
        <begin position="386"/>
        <end position="413"/>
    </location>
</feature>
<dbReference type="Pfam" id="PF00391">
    <property type="entry name" value="PEP-utilizers"/>
    <property type="match status" value="1"/>
</dbReference>
<feature type="binding site" evidence="19">
    <location>
        <position position="459"/>
    </location>
    <ligand>
        <name>phosphoenolpyruvate</name>
        <dbReference type="ChEBI" id="CHEBI:58702"/>
    </ligand>
</feature>
<feature type="binding site" evidence="20">
    <location>
        <position position="449"/>
    </location>
    <ligand>
        <name>Mg(2+)</name>
        <dbReference type="ChEBI" id="CHEBI:18420"/>
    </ligand>
</feature>
<dbReference type="GO" id="GO:0009401">
    <property type="term" value="P:phosphoenolpyruvate-dependent sugar phosphotransferase system"/>
    <property type="evidence" value="ECO:0007669"/>
    <property type="project" value="UniProtKB-KW"/>
</dbReference>
<comment type="similarity">
    <text evidence="5 17">Belongs to the PEP-utilizing enzyme family.</text>
</comment>
<dbReference type="InterPro" id="IPR015813">
    <property type="entry name" value="Pyrv/PenolPyrv_kinase-like_dom"/>
</dbReference>
<keyword evidence="25" id="KW-0670">Pyruvate</keyword>
<evidence type="ECO:0000256" key="10">
    <source>
        <dbReference type="ARBA" id="ARBA00022597"/>
    </source>
</evidence>
<feature type="binding site" evidence="19">
    <location>
        <position position="326"/>
    </location>
    <ligand>
        <name>phosphoenolpyruvate</name>
        <dbReference type="ChEBI" id="CHEBI:58702"/>
    </ligand>
</feature>
<dbReference type="GO" id="GO:0008965">
    <property type="term" value="F:phosphoenolpyruvate-protein phosphotransferase activity"/>
    <property type="evidence" value="ECO:0007669"/>
    <property type="project" value="UniProtKB-EC"/>
</dbReference>
<evidence type="ECO:0000256" key="4">
    <source>
        <dbReference type="ARBA" id="ARBA00004496"/>
    </source>
</evidence>
<evidence type="ECO:0000259" key="22">
    <source>
        <dbReference type="Pfam" id="PF00391"/>
    </source>
</evidence>
<dbReference type="GO" id="GO:0016301">
    <property type="term" value="F:kinase activity"/>
    <property type="evidence" value="ECO:0007669"/>
    <property type="project" value="UniProtKB-KW"/>
</dbReference>
<reference evidence="25 26" key="1">
    <citation type="submission" date="2020-02" db="EMBL/GenBank/DDBJ databases">
        <title>Genome assembly of a novel Clostridium senegalense strain.</title>
        <authorList>
            <person name="Gupta T.B."/>
            <person name="Jauregui R."/>
            <person name="Maclean P."/>
            <person name="Nawarathana A."/>
            <person name="Brightwell G."/>
        </authorList>
    </citation>
    <scope>NUCLEOTIDE SEQUENCE [LARGE SCALE GENOMIC DNA]</scope>
    <source>
        <strain evidence="25 26">AGRFS4</strain>
    </source>
</reference>
<dbReference type="SUPFAM" id="SSF52009">
    <property type="entry name" value="Phosphohistidine domain"/>
    <property type="match status" value="1"/>
</dbReference>
<evidence type="ECO:0000313" key="25">
    <source>
        <dbReference type="EMBL" id="NEU05140.1"/>
    </source>
</evidence>
<dbReference type="PROSITE" id="PS00742">
    <property type="entry name" value="PEP_ENZYMES_2"/>
    <property type="match status" value="1"/>
</dbReference>
<comment type="subcellular location">
    <subcellularLocation>
        <location evidence="4 17">Cytoplasm</location>
    </subcellularLocation>
</comment>
<dbReference type="InterPro" id="IPR036637">
    <property type="entry name" value="Phosphohistidine_dom_sf"/>
</dbReference>
<evidence type="ECO:0000259" key="23">
    <source>
        <dbReference type="Pfam" id="PF02896"/>
    </source>
</evidence>
<feature type="active site" description="Tele-phosphohistidine intermediate" evidence="18">
    <location>
        <position position="183"/>
    </location>
</feature>
<comment type="catalytic activity">
    <reaction evidence="1 17">
        <text>L-histidyl-[protein] + phosphoenolpyruvate = N(pros)-phospho-L-histidyl-[protein] + pyruvate</text>
        <dbReference type="Rhea" id="RHEA:23880"/>
        <dbReference type="Rhea" id="RHEA-COMP:9745"/>
        <dbReference type="Rhea" id="RHEA-COMP:9746"/>
        <dbReference type="ChEBI" id="CHEBI:15361"/>
        <dbReference type="ChEBI" id="CHEBI:29979"/>
        <dbReference type="ChEBI" id="CHEBI:58702"/>
        <dbReference type="ChEBI" id="CHEBI:64837"/>
        <dbReference type="EC" id="2.7.3.9"/>
    </reaction>
</comment>
<dbReference type="PANTHER" id="PTHR46244:SF3">
    <property type="entry name" value="PHOSPHOENOLPYRUVATE-PROTEIN PHOSPHOTRANSFERASE"/>
    <property type="match status" value="1"/>
</dbReference>
<organism evidence="25 26">
    <name type="scientific">Clostridium senegalense</name>
    <dbReference type="NCBI Taxonomy" id="1465809"/>
    <lineage>
        <taxon>Bacteria</taxon>
        <taxon>Bacillati</taxon>
        <taxon>Bacillota</taxon>
        <taxon>Clostridia</taxon>
        <taxon>Eubacteriales</taxon>
        <taxon>Clostridiaceae</taxon>
        <taxon>Clostridium</taxon>
    </lineage>
</organism>
<keyword evidence="11 17" id="KW-0808">Transferase</keyword>
<comment type="function">
    <text evidence="3 17">General (non sugar-specific) component of the phosphoenolpyruvate-dependent sugar phosphotransferase system (sugar PTS). This major carbohydrate active-transport system catalyzes the phosphorylation of incoming sugar substrates concomitantly with their translocation across the cell membrane. Enzyme I transfers the phosphoryl group from phosphoenolpyruvate (PEP) to the phosphoryl carrier protein (HPr).</text>
</comment>
<evidence type="ECO:0000256" key="5">
    <source>
        <dbReference type="ARBA" id="ARBA00007837"/>
    </source>
</evidence>
<comment type="caution">
    <text evidence="25">The sequence shown here is derived from an EMBL/GenBank/DDBJ whole genome shotgun (WGS) entry which is preliminary data.</text>
</comment>
<keyword evidence="12 17" id="KW-0598">Phosphotransferase system</keyword>
<feature type="domain" description="PEP-utilising enzyme mobile" evidence="22">
    <location>
        <begin position="149"/>
        <end position="219"/>
    </location>
</feature>
<feature type="binding site" evidence="20">
    <location>
        <position position="425"/>
    </location>
    <ligand>
        <name>Mg(2+)</name>
        <dbReference type="ChEBI" id="CHEBI:18420"/>
    </ligand>
</feature>
<dbReference type="AlphaFoldDB" id="A0A6M0H2Z3"/>
<evidence type="ECO:0000313" key="26">
    <source>
        <dbReference type="Proteomes" id="UP000481872"/>
    </source>
</evidence>
<keyword evidence="13 17" id="KW-0479">Metal-binding</keyword>
<proteinExistence type="inferred from homology"/>
<keyword evidence="14 17" id="KW-0418">Kinase</keyword>
<evidence type="ECO:0000256" key="9">
    <source>
        <dbReference type="ARBA" id="ARBA00022490"/>
    </source>
</evidence>
<evidence type="ECO:0000259" key="24">
    <source>
        <dbReference type="Pfam" id="PF05524"/>
    </source>
</evidence>
<dbReference type="GO" id="GO:0046872">
    <property type="term" value="F:metal ion binding"/>
    <property type="evidence" value="ECO:0007669"/>
    <property type="project" value="UniProtKB-KW"/>
</dbReference>
<dbReference type="InterPro" id="IPR008279">
    <property type="entry name" value="PEP-util_enz_mobile_dom"/>
</dbReference>
<evidence type="ECO:0000256" key="2">
    <source>
        <dbReference type="ARBA" id="ARBA00001946"/>
    </source>
</evidence>
<dbReference type="InterPro" id="IPR023151">
    <property type="entry name" value="PEP_util_CS"/>
</dbReference>
<keyword evidence="26" id="KW-1185">Reference proteome</keyword>
<dbReference type="InterPro" id="IPR024692">
    <property type="entry name" value="PTS_EI"/>
</dbReference>
<evidence type="ECO:0000256" key="20">
    <source>
        <dbReference type="PIRSR" id="PIRSR000732-3"/>
    </source>
</evidence>
<dbReference type="InterPro" id="IPR000121">
    <property type="entry name" value="PEP_util_C"/>
</dbReference>
<evidence type="ECO:0000256" key="12">
    <source>
        <dbReference type="ARBA" id="ARBA00022683"/>
    </source>
</evidence>
<dbReference type="Gene3D" id="3.50.30.10">
    <property type="entry name" value="Phosphohistidine domain"/>
    <property type="match status" value="1"/>
</dbReference>
<evidence type="ECO:0000256" key="14">
    <source>
        <dbReference type="ARBA" id="ARBA00022777"/>
    </source>
</evidence>
<gene>
    <name evidence="25" type="primary">ptsP</name>
    <name evidence="25" type="ORF">G3M99_09790</name>
</gene>
<keyword evidence="15 17" id="KW-0460">Magnesium</keyword>
<dbReference type="Pfam" id="PF02896">
    <property type="entry name" value="PEP-utilizers_C"/>
    <property type="match status" value="1"/>
</dbReference>
<dbReference type="NCBIfam" id="TIGR01417">
    <property type="entry name" value="PTS_I_fam"/>
    <property type="match status" value="1"/>
</dbReference>
<evidence type="ECO:0000256" key="15">
    <source>
        <dbReference type="ARBA" id="ARBA00022842"/>
    </source>
</evidence>
<keyword evidence="10 17" id="KW-0762">Sugar transport</keyword>
<evidence type="ECO:0000256" key="17">
    <source>
        <dbReference type="PIRNR" id="PIRNR000732"/>
    </source>
</evidence>
<evidence type="ECO:0000256" key="1">
    <source>
        <dbReference type="ARBA" id="ARBA00000683"/>
    </source>
</evidence>
<feature type="domain" description="PEP-utilising enzyme C-terminal" evidence="23">
    <location>
        <begin position="251"/>
        <end position="534"/>
    </location>
</feature>
<dbReference type="InterPro" id="IPR006318">
    <property type="entry name" value="PTS_EI-like"/>
</dbReference>
<dbReference type="EC" id="2.7.3.9" evidence="6 17"/>
<feature type="binding site" evidence="19">
    <location>
        <position position="290"/>
    </location>
    <ligand>
        <name>phosphoenolpyruvate</name>
        <dbReference type="ChEBI" id="CHEBI:58702"/>
    </ligand>
</feature>
<dbReference type="InterPro" id="IPR036618">
    <property type="entry name" value="PtsI_HPr-bd_sf"/>
</dbReference>
<dbReference type="Gene3D" id="1.10.274.10">
    <property type="entry name" value="PtsI, HPr-binding domain"/>
    <property type="match status" value="1"/>
</dbReference>
<accession>A0A6M0H2Z3</accession>
<dbReference type="SUPFAM" id="SSF51621">
    <property type="entry name" value="Phosphoenolpyruvate/pyruvate domain"/>
    <property type="match status" value="1"/>
</dbReference>
<protein>
    <recommendedName>
        <fullName evidence="7 17">Phosphoenolpyruvate-protein phosphotransferase</fullName>
        <ecNumber evidence="6 17">2.7.3.9</ecNumber>
    </recommendedName>
    <alternativeName>
        <fullName evidence="16 17">Phosphotransferase system, enzyme I</fullName>
    </alternativeName>
</protein>
<dbReference type="GO" id="GO:0005737">
    <property type="term" value="C:cytoplasm"/>
    <property type="evidence" value="ECO:0007669"/>
    <property type="project" value="UniProtKB-SubCell"/>
</dbReference>
<evidence type="ECO:0000256" key="18">
    <source>
        <dbReference type="PIRSR" id="PIRSR000732-1"/>
    </source>
</evidence>
<dbReference type="Gene3D" id="3.20.20.60">
    <property type="entry name" value="Phosphoenolpyruvate-binding domains"/>
    <property type="match status" value="1"/>
</dbReference>
<dbReference type="SUPFAM" id="SSF47831">
    <property type="entry name" value="Enzyme I of the PEP:sugar phosphotransferase system HPr-binding (sub)domain"/>
    <property type="match status" value="1"/>
</dbReference>
<keyword evidence="8 17" id="KW-0813">Transport</keyword>
<feature type="binding site" evidence="19">
    <location>
        <begin position="448"/>
        <end position="449"/>
    </location>
    <ligand>
        <name>phosphoenolpyruvate</name>
        <dbReference type="ChEBI" id="CHEBI:58702"/>
    </ligand>
</feature>
<evidence type="ECO:0000256" key="8">
    <source>
        <dbReference type="ARBA" id="ARBA00022448"/>
    </source>
</evidence>
<dbReference type="Pfam" id="PF05524">
    <property type="entry name" value="PEP-utilisers_N"/>
    <property type="match status" value="1"/>
</dbReference>
<keyword evidence="21" id="KW-0175">Coiled coil</keyword>